<gene>
    <name evidence="3" type="ORF">WJX73_009155</name>
</gene>
<dbReference type="Proteomes" id="UP001465755">
    <property type="component" value="Unassembled WGS sequence"/>
</dbReference>
<keyword evidence="1" id="KW-0812">Transmembrane</keyword>
<dbReference type="PANTHER" id="PTHR11161:SF0">
    <property type="entry name" value="O-ACYLTRANSFERASE LIKE PROTEIN"/>
    <property type="match status" value="1"/>
</dbReference>
<dbReference type="InterPro" id="IPR052728">
    <property type="entry name" value="O2_lipid_transport_reg"/>
</dbReference>
<name>A0AAW1NWC6_9CHLO</name>
<comment type="caution">
    <text evidence="3">The sequence shown here is derived from an EMBL/GenBank/DDBJ whole genome shotgun (WGS) entry which is preliminary data.</text>
</comment>
<feature type="transmembrane region" description="Helical" evidence="1">
    <location>
        <begin position="64"/>
        <end position="90"/>
    </location>
</feature>
<dbReference type="EMBL" id="JALJOQ010000110">
    <property type="protein sequence ID" value="KAK9797057.1"/>
    <property type="molecule type" value="Genomic_DNA"/>
</dbReference>
<dbReference type="AlphaFoldDB" id="A0AAW1NWC6"/>
<proteinExistence type="predicted"/>
<evidence type="ECO:0000256" key="1">
    <source>
        <dbReference type="SAM" id="Phobius"/>
    </source>
</evidence>
<organism evidence="3 4">
    <name type="scientific">Symbiochloris irregularis</name>
    <dbReference type="NCBI Taxonomy" id="706552"/>
    <lineage>
        <taxon>Eukaryota</taxon>
        <taxon>Viridiplantae</taxon>
        <taxon>Chlorophyta</taxon>
        <taxon>core chlorophytes</taxon>
        <taxon>Trebouxiophyceae</taxon>
        <taxon>Trebouxiales</taxon>
        <taxon>Trebouxiaceae</taxon>
        <taxon>Symbiochloris</taxon>
    </lineage>
</organism>
<evidence type="ECO:0000313" key="3">
    <source>
        <dbReference type="EMBL" id="KAK9797057.1"/>
    </source>
</evidence>
<sequence length="213" mass="24506">MCAVSEAGFQRTGLDPLKGIRVLASTSVVLIHVGWLCGYASSAWRWYDVLEQKFWPNAILGFHGFLSMHAFFIMTGTTSAASLIPMLSSLKQAGRWQAVKSYWIRRASRIVPPYFCMILACTLTSLWLTHHPQSSTFEGQQLGYFFAQVPLREVWAHLCFLNNAMRYSLTSVWSWNLAIQLPHSQPLRDTAPWRRRPSRLMDHLLCRLCLIQW</sequence>
<evidence type="ECO:0000313" key="4">
    <source>
        <dbReference type="Proteomes" id="UP001465755"/>
    </source>
</evidence>
<keyword evidence="4" id="KW-1185">Reference proteome</keyword>
<accession>A0AAW1NWC6</accession>
<protein>
    <recommendedName>
        <fullName evidence="2">Acyltransferase 3 domain-containing protein</fullName>
    </recommendedName>
</protein>
<reference evidence="3 4" key="1">
    <citation type="journal article" date="2024" name="Nat. Commun.">
        <title>Phylogenomics reveals the evolutionary origins of lichenization in chlorophyte algae.</title>
        <authorList>
            <person name="Puginier C."/>
            <person name="Libourel C."/>
            <person name="Otte J."/>
            <person name="Skaloud P."/>
            <person name="Haon M."/>
            <person name="Grisel S."/>
            <person name="Petersen M."/>
            <person name="Berrin J.G."/>
            <person name="Delaux P.M."/>
            <person name="Dal Grande F."/>
            <person name="Keller J."/>
        </authorList>
    </citation>
    <scope>NUCLEOTIDE SEQUENCE [LARGE SCALE GENOMIC DNA]</scope>
    <source>
        <strain evidence="3 4">SAG 2036</strain>
    </source>
</reference>
<feature type="transmembrane region" description="Helical" evidence="1">
    <location>
        <begin position="111"/>
        <end position="128"/>
    </location>
</feature>
<dbReference type="InterPro" id="IPR002656">
    <property type="entry name" value="Acyl_transf_3_dom"/>
</dbReference>
<dbReference type="Pfam" id="PF01757">
    <property type="entry name" value="Acyl_transf_3"/>
    <property type="match status" value="1"/>
</dbReference>
<keyword evidence="1" id="KW-1133">Transmembrane helix</keyword>
<keyword evidence="1" id="KW-0472">Membrane</keyword>
<feature type="domain" description="Acyltransferase 3" evidence="2">
    <location>
        <begin position="17"/>
        <end position="137"/>
    </location>
</feature>
<feature type="transmembrane region" description="Helical" evidence="1">
    <location>
        <begin position="20"/>
        <end position="44"/>
    </location>
</feature>
<evidence type="ECO:0000259" key="2">
    <source>
        <dbReference type="Pfam" id="PF01757"/>
    </source>
</evidence>
<dbReference type="PANTHER" id="PTHR11161">
    <property type="entry name" value="O-ACYLTRANSFERASE"/>
    <property type="match status" value="1"/>
</dbReference>
<dbReference type="GO" id="GO:0016747">
    <property type="term" value="F:acyltransferase activity, transferring groups other than amino-acyl groups"/>
    <property type="evidence" value="ECO:0007669"/>
    <property type="project" value="InterPro"/>
</dbReference>